<feature type="region of interest" description="Disordered" evidence="1">
    <location>
        <begin position="263"/>
        <end position="420"/>
    </location>
</feature>
<keyword evidence="3" id="KW-1185">Reference proteome</keyword>
<protein>
    <submittedName>
        <fullName evidence="2">Uncharacterized protein</fullName>
    </submittedName>
</protein>
<dbReference type="PANTHER" id="PTHR40625:SF1">
    <property type="entry name" value="AMP-ACTIVATED PROTEIN KINASE GLYCOGEN-BINDING DOMAIN-CONTAINING PROTEIN"/>
    <property type="match status" value="1"/>
</dbReference>
<feature type="region of interest" description="Disordered" evidence="1">
    <location>
        <begin position="480"/>
        <end position="554"/>
    </location>
</feature>
<feature type="compositionally biased region" description="Polar residues" evidence="1">
    <location>
        <begin position="263"/>
        <end position="272"/>
    </location>
</feature>
<feature type="compositionally biased region" description="Low complexity" evidence="1">
    <location>
        <begin position="480"/>
        <end position="491"/>
    </location>
</feature>
<evidence type="ECO:0000256" key="1">
    <source>
        <dbReference type="SAM" id="MobiDB-lite"/>
    </source>
</evidence>
<sequence>MASTTLVTFLFDCPSAVRSVELLGSWDNFSKPYHLKQDRRRGPGIWSGCYTFADIICDGDVANIGGTRSGALKMGGTYWYYYKVDDDDERHNSSEQSTTLCPLLPGQRLNVLEVPTETRSRSGSESSHVFTRNPRDKYQTPVPPKPLPSPRLGDLCIESYVPMYSSLQGGPRSATHPPKDQSMSHGFERHARSASSTSPQHSRGAVFTEFKGLKDRLVASKRSPSTSPRQPTGVRELQIGAPTLVSTTAEEVNLVPLSRTSASLRVPRTSSSLPPPVTANKMRGFSPLGSHPVSPPQQFDFGFSDATLSQGERSSRRSRSRASSTIATTEFKLGHSRARANSADTRRTRHYLSPNEPWVSTPKPRQSFDREIGPAPVLQRPSTLLEPPSTDDRPSSSHGGDRSPSLRRSPLDKDKDLPPLPRYLVPAPLFACNSTAPSPIITQGEEAQAPVPEPEKEKAVEIKEAEIRLVIERRGHFSTWSSESSTSSCPTTDDDAIHSPTFSSLTSDSSDMGGSPQRMLDPFTHGDQTYTLTDKDLEDSDFPSTLSSSPPQLQLNPLHISTFGPSLLQLDVHLEGSAPRRQAACFGLGFQGYSLPEDETESQATITKVVTPSEPAITNGRESSVSHLQKLMNEFGYLGDAVL</sequence>
<dbReference type="Proteomes" id="UP000799757">
    <property type="component" value="Unassembled WGS sequence"/>
</dbReference>
<evidence type="ECO:0000313" key="2">
    <source>
        <dbReference type="EMBL" id="KAF2797154.1"/>
    </source>
</evidence>
<gene>
    <name evidence="2" type="ORF">K505DRAFT_334550</name>
</gene>
<dbReference type="PANTHER" id="PTHR40625">
    <property type="entry name" value="GTP-BINDING PROTEIN ESDC-RELATED"/>
    <property type="match status" value="1"/>
</dbReference>
<reference evidence="2" key="1">
    <citation type="journal article" date="2020" name="Stud. Mycol.">
        <title>101 Dothideomycetes genomes: a test case for predicting lifestyles and emergence of pathogens.</title>
        <authorList>
            <person name="Haridas S."/>
            <person name="Albert R."/>
            <person name="Binder M."/>
            <person name="Bloem J."/>
            <person name="Labutti K."/>
            <person name="Salamov A."/>
            <person name="Andreopoulos B."/>
            <person name="Baker S."/>
            <person name="Barry K."/>
            <person name="Bills G."/>
            <person name="Bluhm B."/>
            <person name="Cannon C."/>
            <person name="Castanera R."/>
            <person name="Culley D."/>
            <person name="Daum C."/>
            <person name="Ezra D."/>
            <person name="Gonzalez J."/>
            <person name="Henrissat B."/>
            <person name="Kuo A."/>
            <person name="Liang C."/>
            <person name="Lipzen A."/>
            <person name="Lutzoni F."/>
            <person name="Magnuson J."/>
            <person name="Mondo S."/>
            <person name="Nolan M."/>
            <person name="Ohm R."/>
            <person name="Pangilinan J."/>
            <person name="Park H.-J."/>
            <person name="Ramirez L."/>
            <person name="Alfaro M."/>
            <person name="Sun H."/>
            <person name="Tritt A."/>
            <person name="Yoshinaga Y."/>
            <person name="Zwiers L.-H."/>
            <person name="Turgeon B."/>
            <person name="Goodwin S."/>
            <person name="Spatafora J."/>
            <person name="Crous P."/>
            <person name="Grigoriev I."/>
        </authorList>
    </citation>
    <scope>NUCLEOTIDE SEQUENCE</scope>
    <source>
        <strain evidence="2">CBS 109.77</strain>
    </source>
</reference>
<accession>A0A6A6XLQ0</accession>
<dbReference type="OrthoDB" id="5422351at2759"/>
<feature type="region of interest" description="Disordered" evidence="1">
    <location>
        <begin position="115"/>
        <end position="151"/>
    </location>
</feature>
<evidence type="ECO:0000313" key="3">
    <source>
        <dbReference type="Proteomes" id="UP000799757"/>
    </source>
</evidence>
<organism evidence="2 3">
    <name type="scientific">Melanomma pulvis-pyrius CBS 109.77</name>
    <dbReference type="NCBI Taxonomy" id="1314802"/>
    <lineage>
        <taxon>Eukaryota</taxon>
        <taxon>Fungi</taxon>
        <taxon>Dikarya</taxon>
        <taxon>Ascomycota</taxon>
        <taxon>Pezizomycotina</taxon>
        <taxon>Dothideomycetes</taxon>
        <taxon>Pleosporomycetidae</taxon>
        <taxon>Pleosporales</taxon>
        <taxon>Melanommataceae</taxon>
        <taxon>Melanomma</taxon>
    </lineage>
</organism>
<feature type="compositionally biased region" description="Low complexity" evidence="1">
    <location>
        <begin position="499"/>
        <end position="515"/>
    </location>
</feature>
<dbReference type="AlphaFoldDB" id="A0A6A6XLQ0"/>
<feature type="compositionally biased region" description="Basic and acidic residues" evidence="1">
    <location>
        <begin position="390"/>
        <end position="401"/>
    </location>
</feature>
<feature type="region of interest" description="Disordered" evidence="1">
    <location>
        <begin position="217"/>
        <end position="239"/>
    </location>
</feature>
<feature type="region of interest" description="Disordered" evidence="1">
    <location>
        <begin position="167"/>
        <end position="205"/>
    </location>
</feature>
<dbReference type="EMBL" id="MU001813">
    <property type="protein sequence ID" value="KAF2797154.1"/>
    <property type="molecule type" value="Genomic_DNA"/>
</dbReference>
<name>A0A6A6XLQ0_9PLEO</name>
<feature type="compositionally biased region" description="Low complexity" evidence="1">
    <location>
        <begin position="543"/>
        <end position="554"/>
    </location>
</feature>
<proteinExistence type="predicted"/>